<dbReference type="InterPro" id="IPR023267">
    <property type="entry name" value="RCMT"/>
</dbReference>
<feature type="active site" description="Nucleophile" evidence="10">
    <location>
        <position position="393"/>
    </location>
</feature>
<feature type="compositionally biased region" description="Low complexity" evidence="11">
    <location>
        <begin position="298"/>
        <end position="319"/>
    </location>
</feature>
<feature type="region of interest" description="Disordered" evidence="11">
    <location>
        <begin position="98"/>
        <end position="140"/>
    </location>
</feature>
<keyword evidence="9" id="KW-0539">Nucleus</keyword>
<keyword evidence="8 10" id="KW-0694">RNA-binding</keyword>
<feature type="compositionally biased region" description="Low complexity" evidence="11">
    <location>
        <begin position="115"/>
        <end position="133"/>
    </location>
</feature>
<evidence type="ECO:0000256" key="9">
    <source>
        <dbReference type="ARBA" id="ARBA00023242"/>
    </source>
</evidence>
<feature type="compositionally biased region" description="Acidic residues" evidence="11">
    <location>
        <begin position="514"/>
        <end position="523"/>
    </location>
</feature>
<keyword evidence="14" id="KW-1185">Reference proteome</keyword>
<gene>
    <name evidence="13" type="ORF">M9Y10_038411</name>
</gene>
<accession>A0ABR2K908</accession>
<feature type="domain" description="SAM-dependent MTase RsmB/NOP-type" evidence="12">
    <location>
        <begin position="118"/>
        <end position="591"/>
    </location>
</feature>
<evidence type="ECO:0000256" key="8">
    <source>
        <dbReference type="ARBA" id="ARBA00022884"/>
    </source>
</evidence>
<protein>
    <recommendedName>
        <fullName evidence="12">SAM-dependent MTase RsmB/NOP-type domain-containing protein</fullName>
    </recommendedName>
</protein>
<sequence length="809" mass="91260">MGRFKGKRKNNYPHERKNVDEGFIPPAFIEYYRQQFVPETLTESEFQIMVDTFRLPLNHTFRIVGSSMSSNAESAPSSYDLLRAKLRQDLSTFSQQIQTRNQLPNNIGSSNVPKSSDVNQSDNSNDNSSTSKNHLPSSSSPKIAIEKIESLNDMFGEIYRLSADKPSLRRDPALAPLRSWLNTNMKIGNLVRQELVSMVPPFFLDLKPNSRVLDVAAAPGSKTSQILAFVNQGLVVANDVNVSRSTMLVHNLGRLRNLHNEQVIVISHPAQYLPLFNHMNSTSVTAYKSQSKNEKECNNNGNNNNKNESNNENVNVNNNKNEIVDGDSNIIEKFDRVLCDVPCSGDGTLRKNPDASLKFSLENGASLHPIQRAILIRALKHLKEGGTLVYSTCSLNPIEDEAVVNSVVLESKGTVEIKDVSNMFPGMKRSYGIRNWKVLSEFRTPTMYSAYKPDQQLQDDLEENNNNHAENKNSNTDDSKSDKKGKVRREKIDNDNDIDDDVDFKNDNDKIGNGDEDEIDDFNVDASGDVVSFSSKSRKSKSVPNSAKLNQECDRLSQSPSNVIEGINRCMRFFPHQNDTGGFFVAVLNKLSNSFDELIEEPRLSHKPPFKWREHPYYRLNEISPAKSSILRDSFGLSDEFVSNLFVRDEEENLIRNIFYCSQKASQIVNSIDPGELRAVSSGVRVFTWKEFKDENTIKAVPCIEGVSVLKRNIPDQNERLVHINADEMKLLLRAGNDGVSIENLKIADDLKKLRVGGLLFILDVLGTNICYGGLRLKDKVLLYVKKEIIEQEIERIDIEIDSLKFLKK</sequence>
<feature type="binding site" evidence="10">
    <location>
        <position position="340"/>
    </location>
    <ligand>
        <name>S-adenosyl-L-methionine</name>
        <dbReference type="ChEBI" id="CHEBI:59789"/>
    </ligand>
</feature>
<dbReference type="PRINTS" id="PR02011">
    <property type="entry name" value="RCMTNCL1"/>
</dbReference>
<keyword evidence="7" id="KW-0819">tRNA processing</keyword>
<evidence type="ECO:0000256" key="3">
    <source>
        <dbReference type="ARBA" id="ARBA00022555"/>
    </source>
</evidence>
<feature type="compositionally biased region" description="Basic and acidic residues" evidence="11">
    <location>
        <begin position="503"/>
        <end position="513"/>
    </location>
</feature>
<feature type="binding site" evidence="10">
    <location>
        <position position="239"/>
    </location>
    <ligand>
        <name>S-adenosyl-L-methionine</name>
        <dbReference type="ChEBI" id="CHEBI:59789"/>
    </ligand>
</feature>
<dbReference type="EMBL" id="JAPFFF010000006">
    <property type="protein sequence ID" value="KAK8887371.1"/>
    <property type="molecule type" value="Genomic_DNA"/>
</dbReference>
<keyword evidence="5 10" id="KW-0808">Transferase</keyword>
<name>A0ABR2K908_9EUKA</name>
<comment type="similarity">
    <text evidence="2 10">Belongs to the class I-like SAM-binding methyltransferase superfamily. RsmB/NOP family.</text>
</comment>
<dbReference type="InterPro" id="IPR001678">
    <property type="entry name" value="MeTrfase_RsmB-F_NOP2_dom"/>
</dbReference>
<dbReference type="InterPro" id="IPR023270">
    <property type="entry name" value="RCMT_NCL1"/>
</dbReference>
<comment type="caution">
    <text evidence="13">The sequence shown here is derived from an EMBL/GenBank/DDBJ whole genome shotgun (WGS) entry which is preliminary data.</text>
</comment>
<evidence type="ECO:0000256" key="1">
    <source>
        <dbReference type="ARBA" id="ARBA00004123"/>
    </source>
</evidence>
<dbReference type="PROSITE" id="PS51686">
    <property type="entry name" value="SAM_MT_RSMB_NOP"/>
    <property type="match status" value="1"/>
</dbReference>
<dbReference type="PRINTS" id="PR02008">
    <property type="entry name" value="RCMTFAMILY"/>
</dbReference>
<evidence type="ECO:0000256" key="2">
    <source>
        <dbReference type="ARBA" id="ARBA00007494"/>
    </source>
</evidence>
<keyword evidence="4 10" id="KW-0489">Methyltransferase</keyword>
<feature type="region of interest" description="Disordered" evidence="11">
    <location>
        <begin position="287"/>
        <end position="319"/>
    </location>
</feature>
<evidence type="ECO:0000256" key="4">
    <source>
        <dbReference type="ARBA" id="ARBA00022603"/>
    </source>
</evidence>
<evidence type="ECO:0000259" key="12">
    <source>
        <dbReference type="PROSITE" id="PS51686"/>
    </source>
</evidence>
<organism evidence="13 14">
    <name type="scientific">Tritrichomonas musculus</name>
    <dbReference type="NCBI Taxonomy" id="1915356"/>
    <lineage>
        <taxon>Eukaryota</taxon>
        <taxon>Metamonada</taxon>
        <taxon>Parabasalia</taxon>
        <taxon>Tritrichomonadida</taxon>
        <taxon>Tritrichomonadidae</taxon>
        <taxon>Tritrichomonas</taxon>
    </lineage>
</organism>
<evidence type="ECO:0000313" key="14">
    <source>
        <dbReference type="Proteomes" id="UP001470230"/>
    </source>
</evidence>
<feature type="binding site" evidence="10">
    <location>
        <begin position="216"/>
        <end position="222"/>
    </location>
    <ligand>
        <name>S-adenosyl-L-methionine</name>
        <dbReference type="ChEBI" id="CHEBI:59789"/>
    </ligand>
</feature>
<proteinExistence type="inferred from homology"/>
<evidence type="ECO:0000256" key="6">
    <source>
        <dbReference type="ARBA" id="ARBA00022691"/>
    </source>
</evidence>
<keyword evidence="3" id="KW-0820">tRNA-binding</keyword>
<reference evidence="13 14" key="1">
    <citation type="submission" date="2024-04" db="EMBL/GenBank/DDBJ databases">
        <title>Tritrichomonas musculus Genome.</title>
        <authorList>
            <person name="Alves-Ferreira E."/>
            <person name="Grigg M."/>
            <person name="Lorenzi H."/>
            <person name="Galac M."/>
        </authorList>
    </citation>
    <scope>NUCLEOTIDE SEQUENCE [LARGE SCALE GENOMIC DNA]</scope>
    <source>
        <strain evidence="13 14">EAF2021</strain>
    </source>
</reference>
<evidence type="ECO:0000256" key="5">
    <source>
        <dbReference type="ARBA" id="ARBA00022679"/>
    </source>
</evidence>
<feature type="compositionally biased region" description="Basic and acidic residues" evidence="11">
    <location>
        <begin position="469"/>
        <end position="494"/>
    </location>
</feature>
<dbReference type="PROSITE" id="PS01153">
    <property type="entry name" value="NOL1_NOP2_SUN"/>
    <property type="match status" value="1"/>
</dbReference>
<dbReference type="InterPro" id="IPR029063">
    <property type="entry name" value="SAM-dependent_MTases_sf"/>
</dbReference>
<evidence type="ECO:0000256" key="11">
    <source>
        <dbReference type="SAM" id="MobiDB-lite"/>
    </source>
</evidence>
<feature type="region of interest" description="Disordered" evidence="11">
    <location>
        <begin position="464"/>
        <end position="554"/>
    </location>
</feature>
<dbReference type="Proteomes" id="UP001470230">
    <property type="component" value="Unassembled WGS sequence"/>
</dbReference>
<dbReference type="PANTHER" id="PTHR22808:SF1">
    <property type="entry name" value="RNA CYTOSINE-C(5)-METHYLTRANSFERASE NSUN2-RELATED"/>
    <property type="match status" value="1"/>
</dbReference>
<dbReference type="InterPro" id="IPR018314">
    <property type="entry name" value="RsmB/NOL1/NOP2-like_CS"/>
</dbReference>
<dbReference type="InterPro" id="IPR057285">
    <property type="entry name" value="Pre-PUA_NSUN2"/>
</dbReference>
<feature type="compositionally biased region" description="Polar residues" evidence="11">
    <location>
        <begin position="98"/>
        <end position="114"/>
    </location>
</feature>
<evidence type="ECO:0000256" key="10">
    <source>
        <dbReference type="PROSITE-ProRule" id="PRU01023"/>
    </source>
</evidence>
<dbReference type="Gene3D" id="3.40.50.150">
    <property type="entry name" value="Vaccinia Virus protein VP39"/>
    <property type="match status" value="2"/>
</dbReference>
<dbReference type="InterPro" id="IPR049560">
    <property type="entry name" value="MeTrfase_RsmB-F_NOP2_cat"/>
</dbReference>
<dbReference type="Pfam" id="PF25376">
    <property type="entry name" value="Pre-PUA_NSUN2"/>
    <property type="match status" value="1"/>
</dbReference>
<dbReference type="PANTHER" id="PTHR22808">
    <property type="entry name" value="NCL1 YEAST -RELATED NOL1/NOP2/FMU SUN DOMAIN-CONTAINING"/>
    <property type="match status" value="1"/>
</dbReference>
<dbReference type="Pfam" id="PF01189">
    <property type="entry name" value="Methyltr_RsmB-F"/>
    <property type="match status" value="2"/>
</dbReference>
<keyword evidence="6 10" id="KW-0949">S-adenosyl-L-methionine</keyword>
<comment type="subcellular location">
    <subcellularLocation>
        <location evidence="1">Nucleus</location>
    </subcellularLocation>
</comment>
<evidence type="ECO:0000256" key="7">
    <source>
        <dbReference type="ARBA" id="ARBA00022694"/>
    </source>
</evidence>
<dbReference type="SUPFAM" id="SSF53335">
    <property type="entry name" value="S-adenosyl-L-methionine-dependent methyltransferases"/>
    <property type="match status" value="1"/>
</dbReference>
<evidence type="ECO:0000313" key="13">
    <source>
        <dbReference type="EMBL" id="KAK8887371.1"/>
    </source>
</evidence>
<comment type="caution">
    <text evidence="10">Lacks conserved residue(s) required for the propagation of feature annotation.</text>
</comment>